<feature type="signal peptide" evidence="1">
    <location>
        <begin position="1"/>
        <end position="27"/>
    </location>
</feature>
<dbReference type="Proteomes" id="UP000198949">
    <property type="component" value="Unassembled WGS sequence"/>
</dbReference>
<sequence>MRALRKFPLLAGVVSLAAVMLAGPAQADAVPADAPGGKVTVEVATVNGSGCPQGTASVAVGPGNTSFTVVYSRFLAEAGGGADAVDSRKNCQINLEVNIPSGYTYAIAKAEYRGFGHLERGATGLQQASYYFTGSSQTTSSAHELEGPYNGTWRFADQAAVDELVYKPCGEQRNFNINAELRVGAGDDAALTSFMAMDSTKASIETVYHFAWKRCT</sequence>
<dbReference type="PANTHER" id="PTHR38847:SF1">
    <property type="entry name" value="PSEUDOURIDINE SYNTHASE RSUA_RLUA-LIKE DOMAIN-CONTAINING PROTEIN"/>
    <property type="match status" value="1"/>
</dbReference>
<dbReference type="OrthoDB" id="482707at2"/>
<organism evidence="2 3">
    <name type="scientific">Glycomyces harbinensis</name>
    <dbReference type="NCBI Taxonomy" id="58114"/>
    <lineage>
        <taxon>Bacteria</taxon>
        <taxon>Bacillati</taxon>
        <taxon>Actinomycetota</taxon>
        <taxon>Actinomycetes</taxon>
        <taxon>Glycomycetales</taxon>
        <taxon>Glycomycetaceae</taxon>
        <taxon>Glycomyces</taxon>
    </lineage>
</organism>
<dbReference type="Pfam" id="PF14273">
    <property type="entry name" value="DUF4360"/>
    <property type="match status" value="1"/>
</dbReference>
<evidence type="ECO:0000256" key="1">
    <source>
        <dbReference type="SAM" id="SignalP"/>
    </source>
</evidence>
<evidence type="ECO:0000313" key="3">
    <source>
        <dbReference type="Proteomes" id="UP000198949"/>
    </source>
</evidence>
<keyword evidence="1" id="KW-0732">Signal</keyword>
<gene>
    <name evidence="2" type="ORF">SAMN05216270_11469</name>
</gene>
<name>A0A1G7ARK6_9ACTN</name>
<dbReference type="RefSeq" id="WP_091039343.1">
    <property type="nucleotide sequence ID" value="NZ_FNAD01000014.1"/>
</dbReference>
<evidence type="ECO:0008006" key="4">
    <source>
        <dbReference type="Google" id="ProtNLM"/>
    </source>
</evidence>
<accession>A0A1G7ARK6</accession>
<dbReference type="AlphaFoldDB" id="A0A1G7ARK6"/>
<dbReference type="EMBL" id="FNAD01000014">
    <property type="protein sequence ID" value="SDE16635.1"/>
    <property type="molecule type" value="Genomic_DNA"/>
</dbReference>
<proteinExistence type="predicted"/>
<dbReference type="InterPro" id="IPR025649">
    <property type="entry name" value="DUF4360"/>
</dbReference>
<dbReference type="PANTHER" id="PTHR38847">
    <property type="match status" value="1"/>
</dbReference>
<dbReference type="STRING" id="58114.SAMN05216270_11469"/>
<evidence type="ECO:0000313" key="2">
    <source>
        <dbReference type="EMBL" id="SDE16635.1"/>
    </source>
</evidence>
<keyword evidence="3" id="KW-1185">Reference proteome</keyword>
<reference evidence="3" key="1">
    <citation type="submission" date="2016-10" db="EMBL/GenBank/DDBJ databases">
        <authorList>
            <person name="Varghese N."/>
            <person name="Submissions S."/>
        </authorList>
    </citation>
    <scope>NUCLEOTIDE SEQUENCE [LARGE SCALE GENOMIC DNA]</scope>
    <source>
        <strain evidence="3">CGMCC 4.3516</strain>
    </source>
</reference>
<protein>
    <recommendedName>
        <fullName evidence="4">DUF4360 domain-containing protein</fullName>
    </recommendedName>
</protein>
<feature type="chain" id="PRO_5011545884" description="DUF4360 domain-containing protein" evidence="1">
    <location>
        <begin position="28"/>
        <end position="216"/>
    </location>
</feature>